<comment type="caution">
    <text evidence="1">The sequence shown here is derived from an EMBL/GenBank/DDBJ whole genome shotgun (WGS) entry which is preliminary data.</text>
</comment>
<feature type="non-terminal residue" evidence="1">
    <location>
        <position position="41"/>
    </location>
</feature>
<name>A0A1R1X5H8_9FUNG</name>
<protein>
    <submittedName>
        <fullName evidence="1">Uncharacterized protein</fullName>
    </submittedName>
</protein>
<accession>A0A1R1X5H8</accession>
<organism evidence="1 2">
    <name type="scientific">Smittium culicis</name>
    <dbReference type="NCBI Taxonomy" id="133412"/>
    <lineage>
        <taxon>Eukaryota</taxon>
        <taxon>Fungi</taxon>
        <taxon>Fungi incertae sedis</taxon>
        <taxon>Zoopagomycota</taxon>
        <taxon>Kickxellomycotina</taxon>
        <taxon>Harpellomycetes</taxon>
        <taxon>Harpellales</taxon>
        <taxon>Legeriomycetaceae</taxon>
        <taxon>Smittium</taxon>
    </lineage>
</organism>
<reference evidence="1 2" key="1">
    <citation type="submission" date="2017-01" db="EMBL/GenBank/DDBJ databases">
        <authorList>
            <person name="Mah S.A."/>
            <person name="Swanson W.J."/>
            <person name="Moy G.W."/>
            <person name="Vacquier V.D."/>
        </authorList>
    </citation>
    <scope>NUCLEOTIDE SEQUENCE [LARGE SCALE GENOMIC DNA]</scope>
    <source>
        <strain evidence="1 2">GSMNP</strain>
    </source>
</reference>
<sequence length="41" mass="4462">MYSSSSKFELSSDLVFLLKKSTAKCIPLSSLPSILISRGQV</sequence>
<evidence type="ECO:0000313" key="1">
    <source>
        <dbReference type="EMBL" id="OMJ09879.1"/>
    </source>
</evidence>
<dbReference type="EMBL" id="LSSN01005276">
    <property type="protein sequence ID" value="OMJ09879.1"/>
    <property type="molecule type" value="Genomic_DNA"/>
</dbReference>
<keyword evidence="2" id="KW-1185">Reference proteome</keyword>
<dbReference type="Proteomes" id="UP000187283">
    <property type="component" value="Unassembled WGS sequence"/>
</dbReference>
<gene>
    <name evidence="1" type="ORF">AYI70_g10667</name>
</gene>
<dbReference type="AlphaFoldDB" id="A0A1R1X5H8"/>
<proteinExistence type="predicted"/>
<evidence type="ECO:0000313" key="2">
    <source>
        <dbReference type="Proteomes" id="UP000187283"/>
    </source>
</evidence>